<dbReference type="SUPFAM" id="SSF143100">
    <property type="entry name" value="TTHA1013/TTHA0281-like"/>
    <property type="match status" value="1"/>
</dbReference>
<dbReference type="RefSeq" id="WP_107561460.1">
    <property type="nucleotide sequence ID" value="NZ_NVQC01000013.1"/>
</dbReference>
<gene>
    <name evidence="1" type="ORF">CLG94_03275</name>
</gene>
<evidence type="ECO:0000313" key="1">
    <source>
        <dbReference type="EMBL" id="PTL36706.1"/>
    </source>
</evidence>
<dbReference type="Gene3D" id="3.30.160.250">
    <property type="match status" value="1"/>
</dbReference>
<evidence type="ECO:0008006" key="3">
    <source>
        <dbReference type="Google" id="ProtNLM"/>
    </source>
</evidence>
<name>A0A2T4U004_9BACT</name>
<dbReference type="EMBL" id="NVQC01000013">
    <property type="protein sequence ID" value="PTL36706.1"/>
    <property type="molecule type" value="Genomic_DNA"/>
</dbReference>
<organism evidence="1 2">
    <name type="scientific">Candidatus Methylomirabilis limnetica</name>
    <dbReference type="NCBI Taxonomy" id="2033718"/>
    <lineage>
        <taxon>Bacteria</taxon>
        <taxon>Candidatus Methylomirabilota</taxon>
        <taxon>Candidatus Methylomirabilia</taxon>
        <taxon>Candidatus Methylomirabilales</taxon>
        <taxon>Candidatus Methylomirabilaceae</taxon>
        <taxon>Candidatus Methylomirabilis</taxon>
    </lineage>
</organism>
<dbReference type="AlphaFoldDB" id="A0A2T4U004"/>
<dbReference type="OrthoDB" id="573854at2"/>
<reference evidence="2" key="2">
    <citation type="journal article" date="2018" name="Environ. Microbiol.">
        <title>Bloom of a denitrifying methanotroph, 'Candidatus Methylomirabilis limnetica', in a deep stratified lake.</title>
        <authorList>
            <person name="Graf J.S."/>
            <person name="Mayr M.J."/>
            <person name="Marchant H.K."/>
            <person name="Tienken D."/>
            <person name="Hach P.F."/>
            <person name="Brand A."/>
            <person name="Schubert C.J."/>
            <person name="Kuypers M.M."/>
            <person name="Milucka J."/>
        </authorList>
    </citation>
    <scope>NUCLEOTIDE SEQUENCE [LARGE SCALE GENOMIC DNA]</scope>
    <source>
        <strain evidence="2">Zug</strain>
    </source>
</reference>
<accession>A0A2T4U004</accession>
<dbReference type="Proteomes" id="UP000241436">
    <property type="component" value="Unassembled WGS sequence"/>
</dbReference>
<comment type="caution">
    <text evidence="1">The sequence shown here is derived from an EMBL/GenBank/DDBJ whole genome shotgun (WGS) entry which is preliminary data.</text>
</comment>
<proteinExistence type="predicted"/>
<protein>
    <recommendedName>
        <fullName evidence="3">HicB family protein</fullName>
    </recommendedName>
</protein>
<sequence length="88" mass="9706">MKQAIVVRAEIFREGHLYLGVCLDLSVSSFGETMEDAKSALREAVEAFLEECEAIGTLEEVLEEAGFVRQNGQWMARQPISAEMVAIG</sequence>
<dbReference type="InterPro" id="IPR035069">
    <property type="entry name" value="TTHA1013/TTHA0281-like"/>
</dbReference>
<reference evidence="1 2" key="1">
    <citation type="submission" date="2017-09" db="EMBL/GenBank/DDBJ databases">
        <title>Bloom of a denitrifying methanotroph, Candidatus Methylomirabilis limnetica, in a deep stratified lake.</title>
        <authorList>
            <person name="Graf J.S."/>
            <person name="Marchant H.K."/>
            <person name="Tienken D."/>
            <person name="Hach P.F."/>
            <person name="Brand A."/>
            <person name="Schubert C.J."/>
            <person name="Kuypers M.M."/>
            <person name="Milucka J."/>
        </authorList>
    </citation>
    <scope>NUCLEOTIDE SEQUENCE [LARGE SCALE GENOMIC DNA]</scope>
    <source>
        <strain evidence="1 2">Zug</strain>
    </source>
</reference>
<keyword evidence="2" id="KW-1185">Reference proteome</keyword>
<evidence type="ECO:0000313" key="2">
    <source>
        <dbReference type="Proteomes" id="UP000241436"/>
    </source>
</evidence>